<feature type="region of interest" description="Disordered" evidence="1">
    <location>
        <begin position="236"/>
        <end position="278"/>
    </location>
</feature>
<proteinExistence type="predicted"/>
<organism evidence="4 5">
    <name type="scientific">Mesorhabditis spiculigera</name>
    <dbReference type="NCBI Taxonomy" id="96644"/>
    <lineage>
        <taxon>Eukaryota</taxon>
        <taxon>Metazoa</taxon>
        <taxon>Ecdysozoa</taxon>
        <taxon>Nematoda</taxon>
        <taxon>Chromadorea</taxon>
        <taxon>Rhabditida</taxon>
        <taxon>Rhabditina</taxon>
        <taxon>Rhabditomorpha</taxon>
        <taxon>Rhabditoidea</taxon>
        <taxon>Rhabditidae</taxon>
        <taxon>Mesorhabditinae</taxon>
        <taxon>Mesorhabditis</taxon>
    </lineage>
</organism>
<dbReference type="Proteomes" id="UP001177023">
    <property type="component" value="Unassembled WGS sequence"/>
</dbReference>
<dbReference type="EMBL" id="CATQJA010002647">
    <property type="protein sequence ID" value="CAJ0576815.1"/>
    <property type="molecule type" value="Genomic_DNA"/>
</dbReference>
<comment type="caution">
    <text evidence="4">The sequence shown here is derived from an EMBL/GenBank/DDBJ whole genome shotgun (WGS) entry which is preliminary data.</text>
</comment>
<feature type="non-terminal residue" evidence="4">
    <location>
        <position position="278"/>
    </location>
</feature>
<keyword evidence="2" id="KW-1133">Transmembrane helix</keyword>
<evidence type="ECO:0000256" key="1">
    <source>
        <dbReference type="SAM" id="MobiDB-lite"/>
    </source>
</evidence>
<keyword evidence="5" id="KW-1185">Reference proteome</keyword>
<feature type="chain" id="PRO_5041247593" evidence="3">
    <location>
        <begin position="21"/>
        <end position="278"/>
    </location>
</feature>
<feature type="transmembrane region" description="Helical" evidence="2">
    <location>
        <begin position="206"/>
        <end position="232"/>
    </location>
</feature>
<evidence type="ECO:0000256" key="2">
    <source>
        <dbReference type="SAM" id="Phobius"/>
    </source>
</evidence>
<keyword evidence="2" id="KW-0812">Transmembrane</keyword>
<reference evidence="4" key="1">
    <citation type="submission" date="2023-06" db="EMBL/GenBank/DDBJ databases">
        <authorList>
            <person name="Delattre M."/>
        </authorList>
    </citation>
    <scope>NUCLEOTIDE SEQUENCE</scope>
    <source>
        <strain evidence="4">AF72</strain>
    </source>
</reference>
<keyword evidence="2" id="KW-0472">Membrane</keyword>
<name>A0AA36CWT2_9BILA</name>
<evidence type="ECO:0000256" key="3">
    <source>
        <dbReference type="SAM" id="SignalP"/>
    </source>
</evidence>
<accession>A0AA36CWT2</accession>
<protein>
    <submittedName>
        <fullName evidence="4">Uncharacterized protein</fullName>
    </submittedName>
</protein>
<feature type="signal peptide" evidence="3">
    <location>
        <begin position="1"/>
        <end position="20"/>
    </location>
</feature>
<evidence type="ECO:0000313" key="4">
    <source>
        <dbReference type="EMBL" id="CAJ0576815.1"/>
    </source>
</evidence>
<sequence>MPWYQLMLVLIVATSTVGQAQLSPCDDGLVPCTSKGGKHFCVDWDNPWQKECRHQVCQSDYQVNCGINTTICLDSTELLDYDLDSQLCILPDCPDKPSSFLCTLPDGLKACTYFSYITAIKADDVCEMSSLATICPLGQMNCGVYEPICVEVVSPTSQNAPLLEYNDQCPEKGKIPCSEECHHIDDIQAVKPDGSCEYRKMRRGTIIIIVACSIIGAVVLIGLVALVARAVLKRNDKTKTADRRDSSTTSKLQKDSDDEKRPFMPSKKQEASKTKHKA</sequence>
<keyword evidence="3" id="KW-0732">Signal</keyword>
<evidence type="ECO:0000313" key="5">
    <source>
        <dbReference type="Proteomes" id="UP001177023"/>
    </source>
</evidence>
<dbReference type="AlphaFoldDB" id="A0AA36CWT2"/>
<gene>
    <name evidence="4" type="ORF">MSPICULIGERA_LOCUS15101</name>
</gene>